<dbReference type="SUPFAM" id="SSF47413">
    <property type="entry name" value="lambda repressor-like DNA-binding domains"/>
    <property type="match status" value="1"/>
</dbReference>
<feature type="domain" description="HTH cro/C1-type" evidence="1">
    <location>
        <begin position="22"/>
        <end position="65"/>
    </location>
</feature>
<dbReference type="InterPro" id="IPR010982">
    <property type="entry name" value="Lambda_DNA-bd_dom_sf"/>
</dbReference>
<dbReference type="EMBL" id="WHJH01000065">
    <property type="protein sequence ID" value="NHZ93216.1"/>
    <property type="molecule type" value="Genomic_DNA"/>
</dbReference>
<dbReference type="SMART" id="SM00530">
    <property type="entry name" value="HTH_XRE"/>
    <property type="match status" value="1"/>
</dbReference>
<sequence length="189" mass="20784">MTAASQSSPSRDQYFGDFSAALRYWRGKRGYSQLHLSTVSAVSQRHISFLESGRAQPSKELILKLMLDPNGLRQYLVNWDAVCADALHWIQREAMGDGPGSEATTLLAELAALPGIDAIGAAAHAPNLDRRALPFLPLAIRKDGVELNVFTAITTMGTPHDVTVHELRLESFFPADEHSKQWFIAKNVA</sequence>
<dbReference type="InterPro" id="IPR041413">
    <property type="entry name" value="MLTR_LBD"/>
</dbReference>
<protein>
    <submittedName>
        <fullName evidence="2">Helix-turn-helix domain-containing protein</fullName>
    </submittedName>
</protein>
<dbReference type="Proteomes" id="UP000609726">
    <property type="component" value="Unassembled WGS sequence"/>
</dbReference>
<evidence type="ECO:0000313" key="2">
    <source>
        <dbReference type="EMBL" id="NHZ93216.1"/>
    </source>
</evidence>
<proteinExistence type="predicted"/>
<reference evidence="2 3" key="1">
    <citation type="submission" date="2019-10" db="EMBL/GenBank/DDBJ databases">
        <title>Taxonomy of Antarctic Massilia spp.: description of Massilia rubra sp. nov., Massilia aquatica sp. nov., Massilia mucilaginosa sp. nov., Massilia frigida sp. nov. isolated from streams, lakes and regoliths.</title>
        <authorList>
            <person name="Holochova P."/>
            <person name="Sedlacek I."/>
            <person name="Kralova S."/>
            <person name="Maslanova I."/>
            <person name="Busse H.-J."/>
            <person name="Stankova E."/>
            <person name="Vrbovska V."/>
            <person name="Kovarovic V."/>
            <person name="Bartak M."/>
            <person name="Svec P."/>
            <person name="Pantucek R."/>
        </authorList>
    </citation>
    <scope>NUCLEOTIDE SEQUENCE [LARGE SCALE GENOMIC DNA]</scope>
    <source>
        <strain evidence="2 3">CCM 8733</strain>
    </source>
</reference>
<dbReference type="CDD" id="cd00093">
    <property type="entry name" value="HTH_XRE"/>
    <property type="match status" value="1"/>
</dbReference>
<dbReference type="Pfam" id="PF17765">
    <property type="entry name" value="MLTR_LBD"/>
    <property type="match status" value="1"/>
</dbReference>
<accession>A0ABX0P1P8</accession>
<evidence type="ECO:0000259" key="1">
    <source>
        <dbReference type="PROSITE" id="PS50943"/>
    </source>
</evidence>
<name>A0ABX0P1P8_9BURK</name>
<dbReference type="Gene3D" id="1.10.260.40">
    <property type="entry name" value="lambda repressor-like DNA-binding domains"/>
    <property type="match status" value="1"/>
</dbReference>
<dbReference type="RefSeq" id="WP_166881900.1">
    <property type="nucleotide sequence ID" value="NZ_WHJH01000065.1"/>
</dbReference>
<evidence type="ECO:0000313" key="3">
    <source>
        <dbReference type="Proteomes" id="UP000609726"/>
    </source>
</evidence>
<gene>
    <name evidence="2" type="ORF">F2P45_30020</name>
</gene>
<organism evidence="2 3">
    <name type="scientific">Massilia mucilaginosa</name>
    <dbReference type="NCBI Taxonomy" id="2609282"/>
    <lineage>
        <taxon>Bacteria</taxon>
        <taxon>Pseudomonadati</taxon>
        <taxon>Pseudomonadota</taxon>
        <taxon>Betaproteobacteria</taxon>
        <taxon>Burkholderiales</taxon>
        <taxon>Oxalobacteraceae</taxon>
        <taxon>Telluria group</taxon>
        <taxon>Massilia</taxon>
    </lineage>
</organism>
<dbReference type="InterPro" id="IPR001387">
    <property type="entry name" value="Cro/C1-type_HTH"/>
</dbReference>
<dbReference type="PROSITE" id="PS50943">
    <property type="entry name" value="HTH_CROC1"/>
    <property type="match status" value="1"/>
</dbReference>
<keyword evidence="3" id="KW-1185">Reference proteome</keyword>
<comment type="caution">
    <text evidence="2">The sequence shown here is derived from an EMBL/GenBank/DDBJ whole genome shotgun (WGS) entry which is preliminary data.</text>
</comment>